<accession>A0A6I8W7X5</accession>
<dbReference type="ExpressionAtlas" id="A0A6I8W7X5">
    <property type="expression patterns" value="baseline"/>
</dbReference>
<organism evidence="2 3">
    <name type="scientific">Drosophila pseudoobscura pseudoobscura</name>
    <name type="common">Fruit fly</name>
    <dbReference type="NCBI Taxonomy" id="46245"/>
    <lineage>
        <taxon>Eukaryota</taxon>
        <taxon>Metazoa</taxon>
        <taxon>Ecdysozoa</taxon>
        <taxon>Arthropoda</taxon>
        <taxon>Hexapoda</taxon>
        <taxon>Insecta</taxon>
        <taxon>Pterygota</taxon>
        <taxon>Neoptera</taxon>
        <taxon>Endopterygota</taxon>
        <taxon>Diptera</taxon>
        <taxon>Brachycera</taxon>
        <taxon>Muscomorpha</taxon>
        <taxon>Ephydroidea</taxon>
        <taxon>Drosophilidae</taxon>
        <taxon>Drosophila</taxon>
        <taxon>Sophophora</taxon>
    </lineage>
</organism>
<evidence type="ECO:0000313" key="3">
    <source>
        <dbReference type="RefSeq" id="XP_033239468.1"/>
    </source>
</evidence>
<keyword evidence="2" id="KW-1185">Reference proteome</keyword>
<evidence type="ECO:0000313" key="2">
    <source>
        <dbReference type="Proteomes" id="UP000001819"/>
    </source>
</evidence>
<dbReference type="AlphaFoldDB" id="A0A6I8W7X5"/>
<dbReference type="KEGG" id="dpo:6899901"/>
<protein>
    <submittedName>
        <fullName evidence="3">Uncharacterized protein</fullName>
    </submittedName>
</protein>
<name>A0A6I8W7X5_DROPS</name>
<evidence type="ECO:0000256" key="1">
    <source>
        <dbReference type="SAM" id="SignalP"/>
    </source>
</evidence>
<keyword evidence="1" id="KW-0732">Signal</keyword>
<proteinExistence type="predicted"/>
<dbReference type="Proteomes" id="UP000001819">
    <property type="component" value="Chromosome X"/>
</dbReference>
<gene>
    <name evidence="3" type="primary">LOC6899901</name>
</gene>
<sequence>MPLGMLLKIVLLLLLLAGAYNGLHVPNYNEGDCDFIYKIRLMRVCKSTVSKRIAATYADVRAPSGTPYSLWVVPNATDMILASFHSSKLLNRKYMEIINYKIDESLKHSDMHCMSTPMKYVAHLMAHCKKRKFDAEDTCPRPVLHYTMEGPERHDSDTALRVLGDWRLLLPTILLIRVWSIIEWD</sequence>
<dbReference type="InParanoid" id="A0A6I8W7X5"/>
<feature type="chain" id="PRO_5026339237" evidence="1">
    <location>
        <begin position="23"/>
        <end position="185"/>
    </location>
</feature>
<feature type="signal peptide" evidence="1">
    <location>
        <begin position="1"/>
        <end position="22"/>
    </location>
</feature>
<reference evidence="3" key="1">
    <citation type="submission" date="2025-08" db="UniProtKB">
        <authorList>
            <consortium name="RefSeq"/>
        </authorList>
    </citation>
    <scope>IDENTIFICATION</scope>
    <source>
        <strain evidence="3">MV-25-SWS-2005</strain>
        <tissue evidence="3">Whole body</tissue>
    </source>
</reference>
<dbReference type="RefSeq" id="XP_033239468.1">
    <property type="nucleotide sequence ID" value="XM_033383577.1"/>
</dbReference>